<dbReference type="InterPro" id="IPR015915">
    <property type="entry name" value="Kelch-typ_b-propeller"/>
</dbReference>
<dbReference type="GO" id="GO:0008643">
    <property type="term" value="P:carbohydrate transport"/>
    <property type="evidence" value="ECO:0007669"/>
    <property type="project" value="InterPro"/>
</dbReference>
<dbReference type="PANTHER" id="PTHR37944:SF1">
    <property type="entry name" value="PORIN B"/>
    <property type="match status" value="1"/>
</dbReference>
<gene>
    <name evidence="3" type="ORF">EY643_19040</name>
</gene>
<evidence type="ECO:0000256" key="1">
    <source>
        <dbReference type="ARBA" id="ARBA00008769"/>
    </source>
</evidence>
<dbReference type="OrthoDB" id="236886at2"/>
<dbReference type="Pfam" id="PF04966">
    <property type="entry name" value="OprB"/>
    <property type="match status" value="2"/>
</dbReference>
<feature type="signal peptide" evidence="2">
    <location>
        <begin position="1"/>
        <end position="22"/>
    </location>
</feature>
<comment type="similarity">
    <text evidence="1 2">Belongs to the OprB family.</text>
</comment>
<protein>
    <submittedName>
        <fullName evidence="3">Porin</fullName>
    </submittedName>
</protein>
<keyword evidence="4" id="KW-1185">Reference proteome</keyword>
<reference evidence="3 4" key="1">
    <citation type="submission" date="2019-02" db="EMBL/GenBank/DDBJ databases">
        <authorList>
            <person name="Li S.-H."/>
        </authorList>
    </citation>
    <scope>NUCLEOTIDE SEQUENCE [LARGE SCALE GENOMIC DNA]</scope>
    <source>
        <strain evidence="3 4">IMCC14385</strain>
    </source>
</reference>
<dbReference type="PANTHER" id="PTHR37944">
    <property type="entry name" value="PORIN B"/>
    <property type="match status" value="1"/>
</dbReference>
<dbReference type="InterPro" id="IPR038673">
    <property type="entry name" value="OprB_sf"/>
</dbReference>
<dbReference type="GO" id="GO:0016020">
    <property type="term" value="C:membrane"/>
    <property type="evidence" value="ECO:0007669"/>
    <property type="project" value="InterPro"/>
</dbReference>
<sequence length="441" mass="48946">MPIRLLCAVFAGLSGLFGVSAAADEIQQEDLEELACTQLELEQCSPETLREWVRWFSIAGPDQVERRIGIDALPGDPLFKSSTVDAWQARKKEIETSVGVSWSTDYISAYLYATESPGDDSGAGGALRFYGVWQAYDGEGADSGALVWKVEHRHAYGSSVSPQGLASEVGYAGLLHLTLSDQQLRLTNLYWRQRMFDGNLVVLGGWLDTSDYVDVYTLASPWTDFFNYAFSTGSASMPVPNEGLGVAVGGYLTDQLYVIGGFADTNSDPHDPSETFDTFFSDREYFKHLDIGWNSSRETAFLNNVHISLWQTDEREEAGVEEGWGANFSWSRLFNRHWTVFLRGGYADDGGSILEESVSTGFAWRKVPGGNLLGVGLNWGVPMESTYGPDLPEQTTLETYYRIQLFEELAITPDVQYIRNPAVNPAESSIWVLGLRLRLAF</sequence>
<dbReference type="Gene3D" id="2.40.160.180">
    <property type="entry name" value="Carbohydrate-selective porin OprB"/>
    <property type="match status" value="1"/>
</dbReference>
<feature type="chain" id="PRO_5025075075" evidence="2">
    <location>
        <begin position="23"/>
        <end position="441"/>
    </location>
</feature>
<proteinExistence type="inferred from homology"/>
<dbReference type="GO" id="GO:0015288">
    <property type="term" value="F:porin activity"/>
    <property type="evidence" value="ECO:0007669"/>
    <property type="project" value="InterPro"/>
</dbReference>
<evidence type="ECO:0000256" key="2">
    <source>
        <dbReference type="RuleBase" id="RU363072"/>
    </source>
</evidence>
<dbReference type="KEGG" id="halc:EY643_19040"/>
<dbReference type="Proteomes" id="UP000326287">
    <property type="component" value="Chromosome"/>
</dbReference>
<evidence type="ECO:0000313" key="3">
    <source>
        <dbReference type="EMBL" id="QFU77598.1"/>
    </source>
</evidence>
<dbReference type="InterPro" id="IPR007049">
    <property type="entry name" value="Carb-sel_porin_OprB"/>
</dbReference>
<name>A0A5P9NRH0_9GAMM</name>
<dbReference type="SUPFAM" id="SSF117281">
    <property type="entry name" value="Kelch motif"/>
    <property type="match status" value="1"/>
</dbReference>
<dbReference type="InterPro" id="IPR052932">
    <property type="entry name" value="OprB_Porin"/>
</dbReference>
<dbReference type="AlphaFoldDB" id="A0A5P9NRH0"/>
<accession>A0A5P9NRH0</accession>
<dbReference type="RefSeq" id="WP_153240745.1">
    <property type="nucleotide sequence ID" value="NZ_CP036422.1"/>
</dbReference>
<evidence type="ECO:0000313" key="4">
    <source>
        <dbReference type="Proteomes" id="UP000326287"/>
    </source>
</evidence>
<organism evidence="3 4">
    <name type="scientific">Halioglobus maricola</name>
    <dbReference type="NCBI Taxonomy" id="2601894"/>
    <lineage>
        <taxon>Bacteria</taxon>
        <taxon>Pseudomonadati</taxon>
        <taxon>Pseudomonadota</taxon>
        <taxon>Gammaproteobacteria</taxon>
        <taxon>Cellvibrionales</taxon>
        <taxon>Halieaceae</taxon>
        <taxon>Halioglobus</taxon>
    </lineage>
</organism>
<keyword evidence="2" id="KW-0732">Signal</keyword>
<dbReference type="EMBL" id="CP036422">
    <property type="protein sequence ID" value="QFU77598.1"/>
    <property type="molecule type" value="Genomic_DNA"/>
</dbReference>